<protein>
    <submittedName>
        <fullName evidence="1">Uncharacterized protein</fullName>
    </submittedName>
</protein>
<reference evidence="1 2" key="1">
    <citation type="submission" date="2017-11" db="EMBL/GenBank/DDBJ databases">
        <title>Bacterial isolate from king chilli rhizosphere.</title>
        <authorList>
            <person name="Takhelmayum P."/>
            <person name="Sarangthem I."/>
        </authorList>
    </citation>
    <scope>NUCLEOTIDE SEQUENCE [LARGE SCALE GENOMIC DNA]</scope>
    <source>
        <strain evidence="2">t26</strain>
    </source>
</reference>
<organism evidence="1 2">
    <name type="scientific">Lysinibacillus xylanilyticus</name>
    <dbReference type="NCBI Taxonomy" id="582475"/>
    <lineage>
        <taxon>Bacteria</taxon>
        <taxon>Bacillati</taxon>
        <taxon>Bacillota</taxon>
        <taxon>Bacilli</taxon>
        <taxon>Bacillales</taxon>
        <taxon>Bacillaceae</taxon>
        <taxon>Lysinibacillus</taxon>
    </lineage>
</organism>
<gene>
    <name evidence="1" type="ORF">CWD94_28035</name>
</gene>
<name>A0A2M9PX33_9BACI</name>
<dbReference type="AlphaFoldDB" id="A0A2M9PX33"/>
<accession>A0A2M9PX33</accession>
<evidence type="ECO:0000313" key="2">
    <source>
        <dbReference type="Proteomes" id="UP000232101"/>
    </source>
</evidence>
<dbReference type="EMBL" id="PHQY01000736">
    <property type="protein sequence ID" value="PJO40388.1"/>
    <property type="molecule type" value="Genomic_DNA"/>
</dbReference>
<sequence>MIVVDQALAYFQLIIYKFKDCADDPSFKKVKNPLSNNSGIMIYFTVQCPFAVVILDNLKKIAEKRDILFHAYQLKT</sequence>
<proteinExistence type="predicted"/>
<dbReference type="Proteomes" id="UP000232101">
    <property type="component" value="Unassembled WGS sequence"/>
</dbReference>
<comment type="caution">
    <text evidence="1">The sequence shown here is derived from an EMBL/GenBank/DDBJ whole genome shotgun (WGS) entry which is preliminary data.</text>
</comment>
<evidence type="ECO:0000313" key="1">
    <source>
        <dbReference type="EMBL" id="PJO40388.1"/>
    </source>
</evidence>